<proteinExistence type="predicted"/>
<dbReference type="GO" id="GO:0016743">
    <property type="term" value="F:carboxyl- or carbamoyltransferase activity"/>
    <property type="evidence" value="ECO:0007669"/>
    <property type="project" value="TreeGrafter"/>
</dbReference>
<name>A0A379VKU3_SALET</name>
<evidence type="ECO:0000313" key="3">
    <source>
        <dbReference type="Proteomes" id="UP000254346"/>
    </source>
</evidence>
<dbReference type="AlphaFoldDB" id="A0A379VKU3"/>
<dbReference type="InterPro" id="IPR051060">
    <property type="entry name" value="Carbamoyltrans_HypF-like"/>
</dbReference>
<dbReference type="EC" id="2.1.3.-" evidence="2"/>
<accession>A0A379VKU3</accession>
<dbReference type="EMBL" id="UGXR01000001">
    <property type="protein sequence ID" value="SUH07476.1"/>
    <property type="molecule type" value="Genomic_DNA"/>
</dbReference>
<dbReference type="PANTHER" id="PTHR42959:SF1">
    <property type="entry name" value="CARBAMOYLTRANSFERASE HYPF"/>
    <property type="match status" value="1"/>
</dbReference>
<dbReference type="PANTHER" id="PTHR42959">
    <property type="entry name" value="CARBAMOYLTRANSFERASE"/>
    <property type="match status" value="1"/>
</dbReference>
<dbReference type="Pfam" id="PF22521">
    <property type="entry name" value="HypF_C_2"/>
    <property type="match status" value="1"/>
</dbReference>
<dbReference type="Gene3D" id="3.30.420.40">
    <property type="match status" value="1"/>
</dbReference>
<dbReference type="GO" id="GO:0051604">
    <property type="term" value="P:protein maturation"/>
    <property type="evidence" value="ECO:0007669"/>
    <property type="project" value="TreeGrafter"/>
</dbReference>
<keyword evidence="2" id="KW-0808">Transferase</keyword>
<protein>
    <submittedName>
        <fullName evidence="2">Hydrogenase maturation protein</fullName>
        <ecNumber evidence="2">2.1.3.-</ecNumber>
    </submittedName>
</protein>
<dbReference type="Proteomes" id="UP000254346">
    <property type="component" value="Unassembled WGS sequence"/>
</dbReference>
<reference evidence="2 3" key="1">
    <citation type="submission" date="2018-06" db="EMBL/GenBank/DDBJ databases">
        <authorList>
            <consortium name="Pathogen Informatics"/>
            <person name="Doyle S."/>
        </authorList>
    </citation>
    <scope>NUCLEOTIDE SEQUENCE [LARGE SCALE GENOMIC DNA]</scope>
    <source>
        <strain evidence="2 3">NCTC8256</strain>
    </source>
</reference>
<dbReference type="InterPro" id="IPR055128">
    <property type="entry name" value="HypF_C_2"/>
</dbReference>
<evidence type="ECO:0000313" key="2">
    <source>
        <dbReference type="EMBL" id="SUH07476.1"/>
    </source>
</evidence>
<dbReference type="GO" id="GO:0008270">
    <property type="term" value="F:zinc ion binding"/>
    <property type="evidence" value="ECO:0007669"/>
    <property type="project" value="TreeGrafter"/>
</dbReference>
<organism evidence="2 3">
    <name type="scientific">Salmonella enterica I</name>
    <dbReference type="NCBI Taxonomy" id="59201"/>
    <lineage>
        <taxon>Bacteria</taxon>
        <taxon>Pseudomonadati</taxon>
        <taxon>Pseudomonadota</taxon>
        <taxon>Gammaproteobacteria</taxon>
        <taxon>Enterobacterales</taxon>
        <taxon>Enterobacteriaceae</taxon>
        <taxon>Salmonella</taxon>
    </lineage>
</organism>
<evidence type="ECO:0000259" key="1">
    <source>
        <dbReference type="Pfam" id="PF22521"/>
    </source>
</evidence>
<feature type="domain" description="Carbamoyltransferase Kae1-like" evidence="1">
    <location>
        <begin position="2"/>
        <end position="72"/>
    </location>
</feature>
<sequence>MGGECLRVNYRECEHLGGLPAVALPGGDLAAKQPWRNLLAQCLRFVPDWLDYPETAGLQQQNWSVLARAIERASMPRWPLPAGGCSTRWPPRFPARQHRLAMRARPPARWRRWPLNALTLSIR</sequence>
<gene>
    <name evidence="2" type="primary">hypf</name>
    <name evidence="2" type="ORF">NCTC8256_01369</name>
</gene>